<dbReference type="GO" id="GO:0000271">
    <property type="term" value="P:polysaccharide biosynthetic process"/>
    <property type="evidence" value="ECO:0007669"/>
    <property type="project" value="InterPro"/>
</dbReference>
<proteinExistence type="predicted"/>
<dbReference type="InParanoid" id="F2LUL3"/>
<dbReference type="GO" id="GO:0015774">
    <property type="term" value="P:polysaccharide transport"/>
    <property type="evidence" value="ECO:0007669"/>
    <property type="project" value="InterPro"/>
</dbReference>
<dbReference type="AlphaFoldDB" id="F2LUL3"/>
<protein>
    <recommendedName>
        <fullName evidence="3">Capsule polysaccharide biosynthesis protein</fullName>
    </recommendedName>
</protein>
<gene>
    <name evidence="1" type="ordered locus">Hipma_1653</name>
</gene>
<evidence type="ECO:0000313" key="2">
    <source>
        <dbReference type="Proteomes" id="UP000008139"/>
    </source>
</evidence>
<dbReference type="eggNOG" id="COG3563">
    <property type="taxonomic scope" value="Bacteria"/>
</dbReference>
<dbReference type="InterPro" id="IPR007833">
    <property type="entry name" value="Capsule_polysaccharide_synth"/>
</dbReference>
<dbReference type="STRING" id="760142.Hipma_1653"/>
<accession>F2LUL3</accession>
<dbReference type="HOGENOM" id="CLU_548432_0_0_7"/>
<dbReference type="KEGG" id="hmr:Hipma_1653"/>
<dbReference type="OrthoDB" id="274536at2"/>
<dbReference type="RefSeq" id="WP_013682629.1">
    <property type="nucleotide sequence ID" value="NC_015318.1"/>
</dbReference>
<reference evidence="2" key="2">
    <citation type="submission" date="2011-03" db="EMBL/GenBank/DDBJ databases">
        <title>The complete genome of Hippea maritima DSM 10411.</title>
        <authorList>
            <consortium name="US DOE Joint Genome Institute (JGI-PGF)"/>
            <person name="Lucas S."/>
            <person name="Copeland A."/>
            <person name="Lapidus A."/>
            <person name="Bruce D."/>
            <person name="Goodwin L."/>
            <person name="Pitluck S."/>
            <person name="Peters L."/>
            <person name="Kyrpides N."/>
            <person name="Mavromatis K."/>
            <person name="Pagani I."/>
            <person name="Ivanova N."/>
            <person name="Mikhailova N."/>
            <person name="Lu M."/>
            <person name="Detter J.C."/>
            <person name="Tapia R."/>
            <person name="Han C."/>
            <person name="Land M."/>
            <person name="Hauser L."/>
            <person name="Markowitz V."/>
            <person name="Cheng J.-F."/>
            <person name="Hugenholtz P."/>
            <person name="Woyke T."/>
            <person name="Wu D."/>
            <person name="Spring S."/>
            <person name="Schroeder M."/>
            <person name="Brambilla E."/>
            <person name="Klenk H.-P."/>
            <person name="Eisen J.A."/>
        </authorList>
    </citation>
    <scope>NUCLEOTIDE SEQUENCE [LARGE SCALE GENOMIC DNA]</scope>
    <source>
        <strain evidence="2">ATCC 700847 / DSM 10411 / MH2</strain>
    </source>
</reference>
<reference evidence="1 2" key="1">
    <citation type="journal article" date="2011" name="Stand. Genomic Sci.">
        <title>Complete genome sequence of the thermophilic sulfur-reducer Hippea maritima type strain (MH(2)).</title>
        <authorList>
            <person name="Huntemann M."/>
            <person name="Lu M."/>
            <person name="Nolan M."/>
            <person name="Lapidus A."/>
            <person name="Lucas S."/>
            <person name="Hammon N."/>
            <person name="Deshpande S."/>
            <person name="Cheng J.F."/>
            <person name="Tapia R."/>
            <person name="Han C."/>
            <person name="Goodwin L."/>
            <person name="Pitluck S."/>
            <person name="Liolios K."/>
            <person name="Pagani I."/>
            <person name="Ivanova N."/>
            <person name="Ovchinikova G."/>
            <person name="Pati A."/>
            <person name="Chen A."/>
            <person name="Palaniappan K."/>
            <person name="Land M."/>
            <person name="Hauser L."/>
            <person name="Jeffries C.D."/>
            <person name="Detter J.C."/>
            <person name="Brambilla E.M."/>
            <person name="Rohde M."/>
            <person name="Spring S."/>
            <person name="Goker M."/>
            <person name="Woyke T."/>
            <person name="Bristow J."/>
            <person name="Eisen J.A."/>
            <person name="Markowitz V."/>
            <person name="Hugenholtz P."/>
            <person name="Kyrpides N.C."/>
            <person name="Klenk H.P."/>
            <person name="Mavromatis K."/>
        </authorList>
    </citation>
    <scope>NUCLEOTIDE SEQUENCE [LARGE SCALE GENOMIC DNA]</scope>
    <source>
        <strain evidence="2">ATCC 700847 / DSM 10411 / MH2</strain>
    </source>
</reference>
<dbReference type="Pfam" id="PF05159">
    <property type="entry name" value="Capsule_synth"/>
    <property type="match status" value="1"/>
</dbReference>
<dbReference type="SUPFAM" id="SSF53756">
    <property type="entry name" value="UDP-Glycosyltransferase/glycogen phosphorylase"/>
    <property type="match status" value="1"/>
</dbReference>
<organism evidence="1 2">
    <name type="scientific">Hippea maritima (strain ATCC 700847 / DSM 10411 / MH2)</name>
    <dbReference type="NCBI Taxonomy" id="760142"/>
    <lineage>
        <taxon>Bacteria</taxon>
        <taxon>Pseudomonadati</taxon>
        <taxon>Campylobacterota</taxon>
        <taxon>Desulfurellia</taxon>
        <taxon>Desulfurellales</taxon>
        <taxon>Hippeaceae</taxon>
        <taxon>Hippea</taxon>
    </lineage>
</organism>
<dbReference type="Proteomes" id="UP000008139">
    <property type="component" value="Chromosome"/>
</dbReference>
<evidence type="ECO:0000313" key="1">
    <source>
        <dbReference type="EMBL" id="AEA34603.1"/>
    </source>
</evidence>
<dbReference type="EMBL" id="CP002606">
    <property type="protein sequence ID" value="AEA34603.1"/>
    <property type="molecule type" value="Genomic_DNA"/>
</dbReference>
<name>F2LUL3_HIPMA</name>
<sequence>MARNILFFLPSPFWQSHFISMIEMIIDHKQQNDNIFLMQCKGEYNFACLYCKNFSCQKSIDCAKCKYFIKKTLELINLKDYLFLPIINDGCKFTKVPKFHSINEIKAFTVDNFDIGLAILSNLYFKTKKTCFTASQLKKYLPYLNKLINLSYQIYKTTYEYLEKYKIDEIYIFNGRFDILRASLRAAQKYKKSKIKVLEAAGVMDKFTISENTYPHDFEYQKKILNELWSKEKSYIKKETLARKWFLDRLNAKDQGNISYIKKQIKNKLPSNFSNKKRNISIFISSEHEISTIPEYKNPLFKNQLETIKFILKYFKKKYEYNFYIRMHPNLKDVNDCYILELKKINRIFNNAFIIEPDSPIDSYALLKKSEKIISFGSTIGIEAVLYKIPSILIGKAIFEDSISLYIPKTKKEIIFLIEKKLKPLNNIMAIKYGYYQMKRGRKYKYYKPEHPYYGKFLGRNIFEL</sequence>
<evidence type="ECO:0008006" key="3">
    <source>
        <dbReference type="Google" id="ProtNLM"/>
    </source>
</evidence>
<keyword evidence="2" id="KW-1185">Reference proteome</keyword>